<feature type="region of interest" description="Disordered" evidence="1">
    <location>
        <begin position="613"/>
        <end position="654"/>
    </location>
</feature>
<gene>
    <name evidence="2" type="ORF">DWZ89_08140</name>
</gene>
<evidence type="ECO:0000256" key="1">
    <source>
        <dbReference type="SAM" id="MobiDB-lite"/>
    </source>
</evidence>
<name>A0A3E2T9D4_9FIRM</name>
<feature type="region of interest" description="Disordered" evidence="1">
    <location>
        <begin position="158"/>
        <end position="199"/>
    </location>
</feature>
<feature type="compositionally biased region" description="Polar residues" evidence="1">
    <location>
        <begin position="518"/>
        <end position="531"/>
    </location>
</feature>
<proteinExistence type="predicted"/>
<dbReference type="Pfam" id="PF18889">
    <property type="entry name" value="Beta_helix_3"/>
    <property type="match status" value="4"/>
</dbReference>
<dbReference type="Proteomes" id="UP000261140">
    <property type="component" value="Unassembled WGS sequence"/>
</dbReference>
<organism evidence="2 3">
    <name type="scientific">Faecalibacterium prausnitzii</name>
    <dbReference type="NCBI Taxonomy" id="853"/>
    <lineage>
        <taxon>Bacteria</taxon>
        <taxon>Bacillati</taxon>
        <taxon>Bacillota</taxon>
        <taxon>Clostridia</taxon>
        <taxon>Eubacteriales</taxon>
        <taxon>Oscillospiraceae</taxon>
        <taxon>Faecalibacterium</taxon>
    </lineage>
</organism>
<evidence type="ECO:0000313" key="3">
    <source>
        <dbReference type="Proteomes" id="UP000261140"/>
    </source>
</evidence>
<reference evidence="2 3" key="1">
    <citation type="submission" date="2018-08" db="EMBL/GenBank/DDBJ databases">
        <title>A genome reference for cultivated species of the human gut microbiota.</title>
        <authorList>
            <person name="Zou Y."/>
            <person name="Xue W."/>
            <person name="Luo G."/>
        </authorList>
    </citation>
    <scope>NUCLEOTIDE SEQUENCE [LARGE SCALE GENOMIC DNA]</scope>
    <source>
        <strain evidence="2 3">AF36-11AT</strain>
    </source>
</reference>
<evidence type="ECO:0000313" key="2">
    <source>
        <dbReference type="EMBL" id="RGB70998.1"/>
    </source>
</evidence>
<dbReference type="RefSeq" id="WP_117505718.1">
    <property type="nucleotide sequence ID" value="NZ_QVEQ01000006.1"/>
</dbReference>
<comment type="caution">
    <text evidence="2">The sequence shown here is derived from an EMBL/GenBank/DDBJ whole genome shotgun (WGS) entry which is preliminary data.</text>
</comment>
<evidence type="ECO:0008006" key="4">
    <source>
        <dbReference type="Google" id="ProtNLM"/>
    </source>
</evidence>
<feature type="compositionally biased region" description="Polar residues" evidence="1">
    <location>
        <begin position="189"/>
        <end position="199"/>
    </location>
</feature>
<dbReference type="AlphaFoldDB" id="A0A3E2T9D4"/>
<feature type="region of interest" description="Disordered" evidence="1">
    <location>
        <begin position="498"/>
        <end position="534"/>
    </location>
</feature>
<accession>A0A3E2T9D4</accession>
<sequence length="766" mass="74927">MISYRKLAMRVLGHSPVSAARTARRSTAKRAAALALTAALVVGMTLPAFAQDWYIEDGDISISAGETGNKVTQGSTTKENDTDTVIKSKDSSTASSNTVTIHADEGKTVNVTLDNVTINVDEGYKYGYEPNAYKTAVSVTGSGNTNIELNGNNTLTSGYGHAGLEHNKTDGSGTLTIQDEKNDDGSAKGSASDTTGSLTATGGYHSAGIGGSDKQDGQVTITGGEITATGGNGAAGIGGGAGDKYAAVGGDGDVTISGGTITATGGSLGAGIGGGAYGNGTVTVTDGDITAKATGNYGAGIGGGFGAIPKDTLIGGNGTVTISGGTITEASGGYMAAGIGSGYQGLGTVTIEGDAVIKNAQGGEAGAGIGSGTYGDSEIIIRGDAVIENAESSANGAGIGSGQGDLYPDGDGMVIDLTVGNVTIEGNAKIENAKSGSGGSGIGGGAVGIGNVIIRGNAQIGNATGGDEGAGIGGGVLGTGDVTIEGNVTIENAQGGAGAAGIGGGAETQPDTEDTRNKVSIKSTEAGSPNITAKGGGVLNGGGVLDENAPLAGAAAIGSGSVADGATEVKSDITIEGKVTIDATGGGDVAIGDSTNGETQFSGLQVGTTITRRNAKGDDVSQPGDVVREPEKPAQPTVTPTEGAEAPSTGSVEVERPVTVEGLYVTNVLGKQITHTCTQNGTTLTIRANGIVASAHLTLGMVRTLKAQGVKTLVFTTLLSRSTTVSVDALLAAEPDAPDETAVVWTHTGPRAALTIDGADHSDLLK</sequence>
<dbReference type="EMBL" id="QVEQ01000006">
    <property type="protein sequence ID" value="RGB70998.1"/>
    <property type="molecule type" value="Genomic_DNA"/>
</dbReference>
<protein>
    <recommendedName>
        <fullName evidence="4">Carbohydrate-binding domain-containing protein</fullName>
    </recommendedName>
</protein>